<protein>
    <submittedName>
        <fullName evidence="1">Uncharacterized protein</fullName>
    </submittedName>
</protein>
<evidence type="ECO:0000313" key="2">
    <source>
        <dbReference type="Proteomes" id="UP000287033"/>
    </source>
</evidence>
<dbReference type="AlphaFoldDB" id="A0A401U2S6"/>
<comment type="caution">
    <text evidence="1">The sequence shown here is derived from an EMBL/GenBank/DDBJ whole genome shotgun (WGS) entry which is preliminary data.</text>
</comment>
<sequence length="144" mass="16163">MMNLEPLLRNFMQELMLLPLPASWVVCSSLGPDIQLLQLSRKSPVWDAVVQIRPGFTFHVLVRGLAVPLAHRLYRSHPARLGSVEDVVELIGDLERYRVCAGYPQHRHAKAPPAALAALLPRERSAYCEVLVDKDHCFQCSGNL</sequence>
<dbReference type="Proteomes" id="UP000287033">
    <property type="component" value="Unassembled WGS sequence"/>
</dbReference>
<dbReference type="EMBL" id="BEZZ01269433">
    <property type="protein sequence ID" value="GCC49197.1"/>
    <property type="molecule type" value="Genomic_DNA"/>
</dbReference>
<organism evidence="1 2">
    <name type="scientific">Chiloscyllium punctatum</name>
    <name type="common">Brownbanded bambooshark</name>
    <name type="synonym">Hemiscyllium punctatum</name>
    <dbReference type="NCBI Taxonomy" id="137246"/>
    <lineage>
        <taxon>Eukaryota</taxon>
        <taxon>Metazoa</taxon>
        <taxon>Chordata</taxon>
        <taxon>Craniata</taxon>
        <taxon>Vertebrata</taxon>
        <taxon>Chondrichthyes</taxon>
        <taxon>Elasmobranchii</taxon>
        <taxon>Galeomorphii</taxon>
        <taxon>Galeoidea</taxon>
        <taxon>Orectolobiformes</taxon>
        <taxon>Hemiscylliidae</taxon>
        <taxon>Chiloscyllium</taxon>
    </lineage>
</organism>
<evidence type="ECO:0000313" key="1">
    <source>
        <dbReference type="EMBL" id="GCC49197.1"/>
    </source>
</evidence>
<keyword evidence="2" id="KW-1185">Reference proteome</keyword>
<gene>
    <name evidence="1" type="ORF">chiPu_0033682</name>
</gene>
<proteinExistence type="predicted"/>
<dbReference type="STRING" id="137246.A0A401U2S6"/>
<accession>A0A401U2S6</accession>
<dbReference type="OrthoDB" id="10072024at2759"/>
<name>A0A401U2S6_CHIPU</name>
<reference evidence="1 2" key="1">
    <citation type="journal article" date="2018" name="Nat. Ecol. Evol.">
        <title>Shark genomes provide insights into elasmobranch evolution and the origin of vertebrates.</title>
        <authorList>
            <person name="Hara Y"/>
            <person name="Yamaguchi K"/>
            <person name="Onimaru K"/>
            <person name="Kadota M"/>
            <person name="Koyanagi M"/>
            <person name="Keeley SD"/>
            <person name="Tatsumi K"/>
            <person name="Tanaka K"/>
            <person name="Motone F"/>
            <person name="Kageyama Y"/>
            <person name="Nozu R"/>
            <person name="Adachi N"/>
            <person name="Nishimura O"/>
            <person name="Nakagawa R"/>
            <person name="Tanegashima C"/>
            <person name="Kiyatake I"/>
            <person name="Matsumoto R"/>
            <person name="Murakumo K"/>
            <person name="Nishida K"/>
            <person name="Terakita A"/>
            <person name="Kuratani S"/>
            <person name="Sato K"/>
            <person name="Hyodo S Kuraku.S."/>
        </authorList>
    </citation>
    <scope>NUCLEOTIDE SEQUENCE [LARGE SCALE GENOMIC DNA]</scope>
</reference>
<dbReference type="OMA" id="YRVCAGY"/>